<name>A0A9N8L7R2_CHRIL</name>
<dbReference type="SUPFAM" id="SSF47072">
    <property type="entry name" value="Cysteine alpha-hairpin motif"/>
    <property type="match status" value="1"/>
</dbReference>
<dbReference type="InterPro" id="IPR009069">
    <property type="entry name" value="Cys_alpha_HP_mot_SF"/>
</dbReference>
<gene>
    <name evidence="1" type="ORF">CINC_LOCUS8377</name>
</gene>
<dbReference type="AlphaFoldDB" id="A0A9N8L7R2"/>
<dbReference type="Proteomes" id="UP001154114">
    <property type="component" value="Chromosome 26"/>
</dbReference>
<dbReference type="Gene3D" id="1.10.287.1130">
    <property type="entry name" value="CytochromE C oxidase copper chaperone"/>
    <property type="match status" value="1"/>
</dbReference>
<evidence type="ECO:0000313" key="1">
    <source>
        <dbReference type="EMBL" id="CAD0206081.1"/>
    </source>
</evidence>
<dbReference type="EMBL" id="LR824029">
    <property type="protein sequence ID" value="CAD0206081.1"/>
    <property type="molecule type" value="Genomic_DNA"/>
</dbReference>
<evidence type="ECO:0000313" key="2">
    <source>
        <dbReference type="Proteomes" id="UP001154114"/>
    </source>
</evidence>
<sequence length="126" mass="14915">MRRAENEFQEIRCARVFESMRQCCIKYKPLDASLVCSGYSLEPRKFSAVTDRPNKSAMDDRRRSQTLGKRSWIYRYPRTFQITFTSLGLGIFFSKPIYDIFFRANEPEDFSEPPTTFKAFRRAPEN</sequence>
<accession>A0A9N8L7R2</accession>
<organism evidence="1 2">
    <name type="scientific">Chrysodeixis includens</name>
    <name type="common">Soybean looper</name>
    <name type="synonym">Pseudoplusia includens</name>
    <dbReference type="NCBI Taxonomy" id="689277"/>
    <lineage>
        <taxon>Eukaryota</taxon>
        <taxon>Metazoa</taxon>
        <taxon>Ecdysozoa</taxon>
        <taxon>Arthropoda</taxon>
        <taxon>Hexapoda</taxon>
        <taxon>Insecta</taxon>
        <taxon>Pterygota</taxon>
        <taxon>Neoptera</taxon>
        <taxon>Endopterygota</taxon>
        <taxon>Lepidoptera</taxon>
        <taxon>Glossata</taxon>
        <taxon>Ditrysia</taxon>
        <taxon>Noctuoidea</taxon>
        <taxon>Noctuidae</taxon>
        <taxon>Plusiinae</taxon>
        <taxon>Chrysodeixis</taxon>
    </lineage>
</organism>
<reference evidence="1" key="1">
    <citation type="submission" date="2021-12" db="EMBL/GenBank/DDBJ databases">
        <authorList>
            <person name="King R."/>
        </authorList>
    </citation>
    <scope>NUCLEOTIDE SEQUENCE</scope>
</reference>
<keyword evidence="2" id="KW-1185">Reference proteome</keyword>
<dbReference type="OrthoDB" id="13601at2759"/>
<protein>
    <submittedName>
        <fullName evidence="1">Uncharacterized protein</fullName>
    </submittedName>
</protein>
<proteinExistence type="predicted"/>